<evidence type="ECO:0000313" key="1">
    <source>
        <dbReference type="EMBL" id="TFD96715.1"/>
    </source>
</evidence>
<comment type="caution">
    <text evidence="1">The sequence shown here is derived from an EMBL/GenBank/DDBJ whole genome shotgun (WGS) entry which is preliminary data.</text>
</comment>
<protein>
    <submittedName>
        <fullName evidence="1">Uncharacterized protein</fullName>
    </submittedName>
</protein>
<proteinExistence type="predicted"/>
<sequence length="98" mass="11509">MKEQFLILIYKSLKSQFEGIKKSSWIWVDFFENEESGFDHFKSNIESDKDFECLNDESYYQGEDLNDLAFDIACEIRGKIAGNNFLNECQQTALSMIR</sequence>
<dbReference type="AlphaFoldDB" id="A0A4Y8L229"/>
<keyword evidence="2" id="KW-1185">Reference proteome</keyword>
<organism evidence="1 2">
    <name type="scientific">Dysgonomonas capnocytophagoides</name>
    <dbReference type="NCBI Taxonomy" id="45254"/>
    <lineage>
        <taxon>Bacteria</taxon>
        <taxon>Pseudomonadati</taxon>
        <taxon>Bacteroidota</taxon>
        <taxon>Bacteroidia</taxon>
        <taxon>Bacteroidales</taxon>
        <taxon>Dysgonomonadaceae</taxon>
        <taxon>Dysgonomonas</taxon>
    </lineage>
</organism>
<dbReference type="Proteomes" id="UP000297861">
    <property type="component" value="Unassembled WGS sequence"/>
</dbReference>
<dbReference type="EMBL" id="SOML01000004">
    <property type="protein sequence ID" value="TFD96715.1"/>
    <property type="molecule type" value="Genomic_DNA"/>
</dbReference>
<reference evidence="1 2" key="1">
    <citation type="submission" date="2019-03" db="EMBL/GenBank/DDBJ databases">
        <title>San Antonio Military Medical Center submission to MRSN (WRAIR), pending publication.</title>
        <authorList>
            <person name="Blyth D.M."/>
            <person name="Mccarthy S.L."/>
            <person name="Schall S.E."/>
            <person name="Stam J.A."/>
            <person name="Ong A.C."/>
            <person name="Mcgann P.T."/>
        </authorList>
    </citation>
    <scope>NUCLEOTIDE SEQUENCE [LARGE SCALE GENOMIC DNA]</scope>
    <source>
        <strain evidence="1 2">MRSN571793</strain>
    </source>
</reference>
<evidence type="ECO:0000313" key="2">
    <source>
        <dbReference type="Proteomes" id="UP000297861"/>
    </source>
</evidence>
<gene>
    <name evidence="1" type="ORF">E2605_07800</name>
</gene>
<accession>A0A4Y8L229</accession>
<name>A0A4Y8L229_9BACT</name>
<dbReference type="RefSeq" id="WP_134436038.1">
    <property type="nucleotide sequence ID" value="NZ_SOML01000004.1"/>
</dbReference>